<sequence length="116" mass="12682">MPGQGVGGNGTASEFGDLTGMSRREADEFLRSLGATIKITKGGYIEYKFADASVVMIRPNGEVIRTPAPKYNAEGQRINKGLRLDQNGCLLQTRDNLGNLLENTHQTGERLNEELE</sequence>
<proteinExistence type="predicted"/>
<accession>A0A7Z9DWR7</accession>
<name>A0A7Z9DWR7_9CYAN</name>
<evidence type="ECO:0000313" key="2">
    <source>
        <dbReference type="EMBL" id="VXD15228.1"/>
    </source>
</evidence>
<dbReference type="Proteomes" id="UP000184550">
    <property type="component" value="Unassembled WGS sequence"/>
</dbReference>
<evidence type="ECO:0000256" key="1">
    <source>
        <dbReference type="SAM" id="MobiDB-lite"/>
    </source>
</evidence>
<dbReference type="RefSeq" id="WP_083619417.1">
    <property type="nucleotide sequence ID" value="NZ_LR734855.1"/>
</dbReference>
<dbReference type="AlphaFoldDB" id="A0A7Z9DWR7"/>
<evidence type="ECO:0000313" key="3">
    <source>
        <dbReference type="Proteomes" id="UP000184550"/>
    </source>
</evidence>
<organism evidence="2 3">
    <name type="scientific">Planktothrix serta PCC 8927</name>
    <dbReference type="NCBI Taxonomy" id="671068"/>
    <lineage>
        <taxon>Bacteria</taxon>
        <taxon>Bacillati</taxon>
        <taxon>Cyanobacteriota</taxon>
        <taxon>Cyanophyceae</taxon>
        <taxon>Oscillatoriophycideae</taxon>
        <taxon>Oscillatoriales</taxon>
        <taxon>Microcoleaceae</taxon>
        <taxon>Planktothrix</taxon>
    </lineage>
</organism>
<feature type="compositionally biased region" description="Gly residues" evidence="1">
    <location>
        <begin position="1"/>
        <end position="10"/>
    </location>
</feature>
<dbReference type="OrthoDB" id="459896at2"/>
<feature type="region of interest" description="Disordered" evidence="1">
    <location>
        <begin position="1"/>
        <end position="20"/>
    </location>
</feature>
<dbReference type="EMBL" id="CZCU02000111">
    <property type="protein sequence ID" value="VXD15228.1"/>
    <property type="molecule type" value="Genomic_DNA"/>
</dbReference>
<comment type="caution">
    <text evidence="2">The sequence shown here is derived from an EMBL/GenBank/DDBJ whole genome shotgun (WGS) entry which is preliminary data.</text>
</comment>
<protein>
    <submittedName>
        <fullName evidence="2">Uncharacterized protein</fullName>
    </submittedName>
</protein>
<gene>
    <name evidence="2" type="ORF">PL8927_380119</name>
</gene>
<keyword evidence="3" id="KW-1185">Reference proteome</keyword>
<reference evidence="2" key="1">
    <citation type="submission" date="2019-10" db="EMBL/GenBank/DDBJ databases">
        <authorList>
            <consortium name="Genoscope - CEA"/>
            <person name="William W."/>
        </authorList>
    </citation>
    <scope>NUCLEOTIDE SEQUENCE [LARGE SCALE GENOMIC DNA]</scope>
    <source>
        <strain evidence="2">BBR_PRJEB10992</strain>
    </source>
</reference>